<feature type="transmembrane region" description="Helical" evidence="6">
    <location>
        <begin position="138"/>
        <end position="158"/>
    </location>
</feature>
<evidence type="ECO:0000256" key="3">
    <source>
        <dbReference type="ARBA" id="ARBA00022692"/>
    </source>
</evidence>
<reference evidence="8 9" key="1">
    <citation type="submission" date="2018-11" db="EMBL/GenBank/DDBJ databases">
        <title>Parancylomarina longa gen. nov., sp. nov., isolated from sediments of southern Okinawa.</title>
        <authorList>
            <person name="Fu T."/>
        </authorList>
    </citation>
    <scope>NUCLEOTIDE SEQUENCE [LARGE SCALE GENOMIC DNA]</scope>
    <source>
        <strain evidence="8 9">T3-2 S1-C</strain>
    </source>
</reference>
<evidence type="ECO:0000259" key="7">
    <source>
        <dbReference type="Pfam" id="PF00892"/>
    </source>
</evidence>
<evidence type="ECO:0000313" key="8">
    <source>
        <dbReference type="EMBL" id="RUT78527.1"/>
    </source>
</evidence>
<feature type="domain" description="EamA" evidence="7">
    <location>
        <begin position="21"/>
        <end position="152"/>
    </location>
</feature>
<accession>A0A434AVL0</accession>
<dbReference type="Proteomes" id="UP000282985">
    <property type="component" value="Unassembled WGS sequence"/>
</dbReference>
<dbReference type="GO" id="GO:0005886">
    <property type="term" value="C:plasma membrane"/>
    <property type="evidence" value="ECO:0007669"/>
    <property type="project" value="UniProtKB-SubCell"/>
</dbReference>
<dbReference type="InterPro" id="IPR000620">
    <property type="entry name" value="EamA_dom"/>
</dbReference>
<feature type="transmembrane region" description="Helical" evidence="6">
    <location>
        <begin position="263"/>
        <end position="281"/>
    </location>
</feature>
<keyword evidence="9" id="KW-1185">Reference proteome</keyword>
<sequence length="323" mass="35739">MPKFAETIFQIMKKFFLSTTVLAIIACLLWATPFTAIKIGLKYTTPLQFAGLRFFLSGLIILPFIKDFRVKVKEASKRWRFVLWVALLQTTFLYGLFYTGISYVPGALGAMLIGAQPLFAAIMAHIMLRNDKMSWQKVFAILLGLSGVCIISLGRADFVFTTTIPIGVGILLLNNIVGSTGNVIVSRDAKNMPPRVLASFSMIIGGAMLLLFSIPIEHPNWTAVHPGEYYISLGWLAMVSALAITIWFGLLGREGVKVSNLNTWKFIIPIFGACLSWLVLPNENPDTISLIGMFVIACSLLLVNFLNRRAQKAQVRLSSMASH</sequence>
<name>A0A434AVL0_9BACT</name>
<dbReference type="PROSITE" id="PS51257">
    <property type="entry name" value="PROKAR_LIPOPROTEIN"/>
    <property type="match status" value="1"/>
</dbReference>
<feature type="transmembrane region" description="Helical" evidence="6">
    <location>
        <begin position="107"/>
        <end position="126"/>
    </location>
</feature>
<keyword evidence="2" id="KW-1003">Cell membrane</keyword>
<evidence type="ECO:0000256" key="6">
    <source>
        <dbReference type="SAM" id="Phobius"/>
    </source>
</evidence>
<dbReference type="SUPFAM" id="SSF103481">
    <property type="entry name" value="Multidrug resistance efflux transporter EmrE"/>
    <property type="match status" value="2"/>
</dbReference>
<keyword evidence="5 6" id="KW-0472">Membrane</keyword>
<evidence type="ECO:0000256" key="2">
    <source>
        <dbReference type="ARBA" id="ARBA00022475"/>
    </source>
</evidence>
<evidence type="ECO:0000313" key="9">
    <source>
        <dbReference type="Proteomes" id="UP000282985"/>
    </source>
</evidence>
<organism evidence="8 9">
    <name type="scientific">Ancylomarina longa</name>
    <dbReference type="NCBI Taxonomy" id="2487017"/>
    <lineage>
        <taxon>Bacteria</taxon>
        <taxon>Pseudomonadati</taxon>
        <taxon>Bacteroidota</taxon>
        <taxon>Bacteroidia</taxon>
        <taxon>Marinilabiliales</taxon>
        <taxon>Marinifilaceae</taxon>
        <taxon>Ancylomarina</taxon>
    </lineage>
</organism>
<feature type="transmembrane region" description="Helical" evidence="6">
    <location>
        <begin position="287"/>
        <end position="306"/>
    </location>
</feature>
<keyword evidence="4 6" id="KW-1133">Transmembrane helix</keyword>
<feature type="transmembrane region" description="Helical" evidence="6">
    <location>
        <begin position="47"/>
        <end position="65"/>
    </location>
</feature>
<comment type="subcellular location">
    <subcellularLocation>
        <location evidence="1">Cell membrane</location>
        <topology evidence="1">Multi-pass membrane protein</topology>
    </subcellularLocation>
</comment>
<dbReference type="InterPro" id="IPR050638">
    <property type="entry name" value="AA-Vitamin_Transporters"/>
</dbReference>
<evidence type="ECO:0000256" key="5">
    <source>
        <dbReference type="ARBA" id="ARBA00023136"/>
    </source>
</evidence>
<gene>
    <name evidence="8" type="ORF">DLK05_08110</name>
</gene>
<evidence type="ECO:0000256" key="1">
    <source>
        <dbReference type="ARBA" id="ARBA00004651"/>
    </source>
</evidence>
<dbReference type="InterPro" id="IPR037185">
    <property type="entry name" value="EmrE-like"/>
</dbReference>
<dbReference type="Pfam" id="PF00892">
    <property type="entry name" value="EamA"/>
    <property type="match status" value="2"/>
</dbReference>
<evidence type="ECO:0000256" key="4">
    <source>
        <dbReference type="ARBA" id="ARBA00022989"/>
    </source>
</evidence>
<dbReference type="AlphaFoldDB" id="A0A434AVL0"/>
<keyword evidence="3 6" id="KW-0812">Transmembrane</keyword>
<protein>
    <submittedName>
        <fullName evidence="8">DMT family transporter</fullName>
    </submittedName>
</protein>
<dbReference type="OrthoDB" id="9812547at2"/>
<feature type="transmembrane region" description="Helical" evidence="6">
    <location>
        <begin position="197"/>
        <end position="217"/>
    </location>
</feature>
<dbReference type="PANTHER" id="PTHR32322:SF18">
    <property type="entry name" value="S-ADENOSYLMETHIONINE_S-ADENOSYLHOMOCYSTEINE TRANSPORTER"/>
    <property type="match status" value="1"/>
</dbReference>
<proteinExistence type="predicted"/>
<feature type="transmembrane region" description="Helical" evidence="6">
    <location>
        <begin position="229"/>
        <end position="251"/>
    </location>
</feature>
<dbReference type="PANTHER" id="PTHR32322">
    <property type="entry name" value="INNER MEMBRANE TRANSPORTER"/>
    <property type="match status" value="1"/>
</dbReference>
<feature type="transmembrane region" description="Helical" evidence="6">
    <location>
        <begin position="81"/>
        <end position="101"/>
    </location>
</feature>
<feature type="domain" description="EamA" evidence="7">
    <location>
        <begin position="167"/>
        <end position="304"/>
    </location>
</feature>
<feature type="transmembrane region" description="Helical" evidence="6">
    <location>
        <begin position="164"/>
        <end position="185"/>
    </location>
</feature>
<dbReference type="EMBL" id="RJJX01000008">
    <property type="protein sequence ID" value="RUT78527.1"/>
    <property type="molecule type" value="Genomic_DNA"/>
</dbReference>
<comment type="caution">
    <text evidence="8">The sequence shown here is derived from an EMBL/GenBank/DDBJ whole genome shotgun (WGS) entry which is preliminary data.</text>
</comment>